<feature type="chain" id="PRO_5041240172" evidence="1">
    <location>
        <begin position="29"/>
        <end position="83"/>
    </location>
</feature>
<evidence type="ECO:0000313" key="2">
    <source>
        <dbReference type="EMBL" id="MCL7032877.1"/>
    </source>
</evidence>
<accession>A0AA41S9Z7</accession>
<keyword evidence="3" id="KW-1185">Reference proteome</keyword>
<name>A0AA41S9Z7_PAPNU</name>
<dbReference type="Proteomes" id="UP001177140">
    <property type="component" value="Unassembled WGS sequence"/>
</dbReference>
<dbReference type="EMBL" id="JAJJMA010127914">
    <property type="protein sequence ID" value="MCL7032877.1"/>
    <property type="molecule type" value="Genomic_DNA"/>
</dbReference>
<reference evidence="2" key="1">
    <citation type="submission" date="2022-03" db="EMBL/GenBank/DDBJ databases">
        <title>A functionally conserved STORR gene fusion in Papaver species that diverged 16.8 million years ago.</title>
        <authorList>
            <person name="Catania T."/>
        </authorList>
    </citation>
    <scope>NUCLEOTIDE SEQUENCE</scope>
    <source>
        <strain evidence="2">S-191538</strain>
    </source>
</reference>
<proteinExistence type="predicted"/>
<organism evidence="2 3">
    <name type="scientific">Papaver nudicaule</name>
    <name type="common">Iceland poppy</name>
    <dbReference type="NCBI Taxonomy" id="74823"/>
    <lineage>
        <taxon>Eukaryota</taxon>
        <taxon>Viridiplantae</taxon>
        <taxon>Streptophyta</taxon>
        <taxon>Embryophyta</taxon>
        <taxon>Tracheophyta</taxon>
        <taxon>Spermatophyta</taxon>
        <taxon>Magnoliopsida</taxon>
        <taxon>Ranunculales</taxon>
        <taxon>Papaveraceae</taxon>
        <taxon>Papaveroideae</taxon>
        <taxon>Papaver</taxon>
    </lineage>
</organism>
<feature type="signal peptide" evidence="1">
    <location>
        <begin position="1"/>
        <end position="28"/>
    </location>
</feature>
<protein>
    <submittedName>
        <fullName evidence="2">Uncharacterized protein</fullName>
    </submittedName>
</protein>
<evidence type="ECO:0000313" key="3">
    <source>
        <dbReference type="Proteomes" id="UP001177140"/>
    </source>
</evidence>
<sequence>MGKSLRAPFFISFLLVATAFNLLSEVNGLTVANSCPGPKLYVYAGCDVCEELCGRIQGIICVDCFKDDAGESYCSCAFPHVEP</sequence>
<keyword evidence="1" id="KW-0732">Signal</keyword>
<evidence type="ECO:0000256" key="1">
    <source>
        <dbReference type="SAM" id="SignalP"/>
    </source>
</evidence>
<gene>
    <name evidence="2" type="ORF">MKW94_002148</name>
</gene>
<dbReference type="AlphaFoldDB" id="A0AA41S9Z7"/>
<comment type="caution">
    <text evidence="2">The sequence shown here is derived from an EMBL/GenBank/DDBJ whole genome shotgun (WGS) entry which is preliminary data.</text>
</comment>